<name>A0ABQ0QDB7_9PROT</name>
<organism evidence="2 3">
    <name type="scientific">Gluconobacter frateurii NRIC 0228</name>
    <dbReference type="NCBI Taxonomy" id="1307946"/>
    <lineage>
        <taxon>Bacteria</taxon>
        <taxon>Pseudomonadati</taxon>
        <taxon>Pseudomonadota</taxon>
        <taxon>Alphaproteobacteria</taxon>
        <taxon>Acetobacterales</taxon>
        <taxon>Acetobacteraceae</taxon>
        <taxon>Gluconobacter</taxon>
    </lineage>
</organism>
<sequence>MKLIDTPNNQFEDQDPKTLTPGTPIPASTMNALQDEIANVITGYGFTIDSSNNSQMKEALESHYAPLVSAGLSGIPTTSNPDGTVKNQIATVDYVDQKALSSTVGFTPVQQNGGTGQSSNKLYMGWATDGSGVTVQVDSTSMGPIVFQEIDSSTAGVSKIGYNTSLGQMCFYETKNKAWHFLYSVADINAKSFIPSTVTGNNEQITNIIWNESSNLPAYYYGPNNSVSYSATTDWVSNGFAALNGNPTFNTAYITTAPSVSDSGNLVPNTWWVNAQGYAKTSWVTANYITGTYANSTYVSGVASGSNVSISNIQAVNYSGSDNSSAYIQVATPDGAIALPTASNISSQLTSYAQPKGSYVDAGTYSTDFNSADSRILFSAYGKMIQFENVGAVASGTRINFPRSFSDTPIVTAVPTTAVDQNSHAYSVDSTGFYIYRNAGGTIQFNYIAIGNR</sequence>
<dbReference type="EMBL" id="BAQW01000010">
    <property type="protein sequence ID" value="GBR14149.1"/>
    <property type="molecule type" value="Genomic_DNA"/>
</dbReference>
<dbReference type="RefSeq" id="WP_145994594.1">
    <property type="nucleotide sequence ID" value="NZ_BAQW01000010.1"/>
</dbReference>
<gene>
    <name evidence="2" type="ORF">AA0228_2187</name>
</gene>
<evidence type="ECO:0000313" key="2">
    <source>
        <dbReference type="EMBL" id="GBR14149.1"/>
    </source>
</evidence>
<dbReference type="Proteomes" id="UP001061070">
    <property type="component" value="Unassembled WGS sequence"/>
</dbReference>
<protein>
    <recommendedName>
        <fullName evidence="4">Tail fiber protein</fullName>
    </recommendedName>
</protein>
<keyword evidence="3" id="KW-1185">Reference proteome</keyword>
<accession>A0ABQ0QDB7</accession>
<feature type="region of interest" description="Disordered" evidence="1">
    <location>
        <begin position="1"/>
        <end position="22"/>
    </location>
</feature>
<evidence type="ECO:0000313" key="3">
    <source>
        <dbReference type="Proteomes" id="UP001061070"/>
    </source>
</evidence>
<proteinExistence type="predicted"/>
<feature type="compositionally biased region" description="Polar residues" evidence="1">
    <location>
        <begin position="1"/>
        <end position="11"/>
    </location>
</feature>
<evidence type="ECO:0008006" key="4">
    <source>
        <dbReference type="Google" id="ProtNLM"/>
    </source>
</evidence>
<evidence type="ECO:0000256" key="1">
    <source>
        <dbReference type="SAM" id="MobiDB-lite"/>
    </source>
</evidence>
<comment type="caution">
    <text evidence="2">The sequence shown here is derived from an EMBL/GenBank/DDBJ whole genome shotgun (WGS) entry which is preliminary data.</text>
</comment>
<reference evidence="2" key="1">
    <citation type="submission" date="2013-04" db="EMBL/GenBank/DDBJ databases">
        <title>The genome sequencing project of 58 acetic acid bacteria.</title>
        <authorList>
            <person name="Okamoto-Kainuma A."/>
            <person name="Ishikawa M."/>
            <person name="Umino S."/>
            <person name="Koizumi Y."/>
            <person name="Shiwa Y."/>
            <person name="Yoshikawa H."/>
            <person name="Matsutani M."/>
            <person name="Matsushita K."/>
        </authorList>
    </citation>
    <scope>NUCLEOTIDE SEQUENCE</scope>
    <source>
        <strain evidence="2">NRIC 0228</strain>
    </source>
</reference>